<comment type="caution">
    <text evidence="1">The sequence shown here is derived from an EMBL/GenBank/DDBJ whole genome shotgun (WGS) entry which is preliminary data.</text>
</comment>
<proteinExistence type="predicted"/>
<name>A0A926NT31_9HYPH</name>
<evidence type="ECO:0000313" key="1">
    <source>
        <dbReference type="EMBL" id="MBD1545914.1"/>
    </source>
</evidence>
<dbReference type="InterPro" id="IPR015000">
    <property type="entry name" value="EipB-like"/>
</dbReference>
<dbReference type="Pfam" id="PF08904">
    <property type="entry name" value="EipB_like"/>
    <property type="match status" value="1"/>
</dbReference>
<organism evidence="1 2">
    <name type="scientific">Roseibium aggregatum</name>
    <dbReference type="NCBI Taxonomy" id="187304"/>
    <lineage>
        <taxon>Bacteria</taxon>
        <taxon>Pseudomonadati</taxon>
        <taxon>Pseudomonadota</taxon>
        <taxon>Alphaproteobacteria</taxon>
        <taxon>Hyphomicrobiales</taxon>
        <taxon>Stappiaceae</taxon>
        <taxon>Roseibium</taxon>
    </lineage>
</organism>
<dbReference type="RefSeq" id="WP_190290585.1">
    <property type="nucleotide sequence ID" value="NZ_JABFCZ010000006.1"/>
</dbReference>
<accession>A0A926NT31</accession>
<evidence type="ECO:0000313" key="2">
    <source>
        <dbReference type="Proteomes" id="UP000598467"/>
    </source>
</evidence>
<dbReference type="Proteomes" id="UP000598467">
    <property type="component" value="Unassembled WGS sequence"/>
</dbReference>
<gene>
    <name evidence="1" type="ORF">HK439_06540</name>
</gene>
<protein>
    <submittedName>
        <fullName evidence="1">Cell envelope integrity EipB family protein</fullName>
    </submittedName>
</protein>
<dbReference type="EMBL" id="JABFCZ010000006">
    <property type="protein sequence ID" value="MBD1545914.1"/>
    <property type="molecule type" value="Genomic_DNA"/>
</dbReference>
<dbReference type="AlphaFoldDB" id="A0A926NT31"/>
<reference evidence="1" key="1">
    <citation type="submission" date="2020-05" db="EMBL/GenBank/DDBJ databases">
        <title>Identification of trans-AT polyketide cluster in two marine bacteria, producers of a novel glutaramide-containing polyketide sesbanimide D and analogs.</title>
        <authorList>
            <person name="Kacar D."/>
            <person name="Rodriguez P."/>
            <person name="Canedo L."/>
            <person name="Gonzalez E."/>
            <person name="Galan B."/>
            <person name="De La Calle F."/>
            <person name="Garcia J.L."/>
        </authorList>
    </citation>
    <scope>NUCLEOTIDE SEQUENCE</scope>
    <source>
        <strain evidence="1">PHM038</strain>
    </source>
</reference>
<sequence length="284" mass="31078">MQRVTGTILAKSAVLFAAGLVSLVSVGQVLAAGLVPHRAVYDMELDKAEDGTGISALSGRMVYEFSGSACEGYSVSFRFVTEFQDVSGASQVTDLRSSTYENPKETSFQFFSKTYVDQKLVEKTRGIARQDDGEKTIELQEPGQRTLTISGRTLFPTEHLNKIIEAARAGQSFVSADVYDGSETGDKVYATTAVIGAPTTEDVPLSDEPSAAASRLKQAQAWPVTIAYFDPTQEQEGEETPVYQMTFLLYDNGISRQLKMDYGKFSLRGKLRQLELHEETGCTN</sequence>